<dbReference type="STRING" id="745531.A0A0C3NG31"/>
<evidence type="ECO:0000259" key="18">
    <source>
        <dbReference type="Pfam" id="PF03443"/>
    </source>
</evidence>
<feature type="compositionally biased region" description="Basic residues" evidence="16">
    <location>
        <begin position="311"/>
        <end position="322"/>
    </location>
</feature>
<proteinExistence type="inferred from homology"/>
<evidence type="ECO:0000256" key="5">
    <source>
        <dbReference type="ARBA" id="ARBA00022729"/>
    </source>
</evidence>
<dbReference type="InterPro" id="IPR005103">
    <property type="entry name" value="AA9_LPMO"/>
</dbReference>
<keyword evidence="12" id="KW-0624">Polysaccharide degradation</keyword>
<evidence type="ECO:0000256" key="14">
    <source>
        <dbReference type="ARBA" id="ARBA00045077"/>
    </source>
</evidence>
<evidence type="ECO:0000256" key="3">
    <source>
        <dbReference type="ARBA" id="ARBA00022525"/>
    </source>
</evidence>
<feature type="domain" description="Auxiliary Activity family 9 catalytic" evidence="18">
    <location>
        <begin position="21"/>
        <end position="228"/>
    </location>
</feature>
<feature type="compositionally biased region" description="Low complexity" evidence="16">
    <location>
        <begin position="286"/>
        <end position="298"/>
    </location>
</feature>
<gene>
    <name evidence="19" type="primary">PHLGI37310</name>
    <name evidence="19" type="ORF">PHLGIDRAFT_37310</name>
</gene>
<evidence type="ECO:0000256" key="10">
    <source>
        <dbReference type="ARBA" id="ARBA00023157"/>
    </source>
</evidence>
<evidence type="ECO:0000256" key="17">
    <source>
        <dbReference type="SAM" id="SignalP"/>
    </source>
</evidence>
<evidence type="ECO:0000256" key="2">
    <source>
        <dbReference type="ARBA" id="ARBA00004613"/>
    </source>
</evidence>
<feature type="region of interest" description="Disordered" evidence="16">
    <location>
        <begin position="286"/>
        <end position="322"/>
    </location>
</feature>
<dbReference type="Gene3D" id="2.70.50.70">
    <property type="match status" value="1"/>
</dbReference>
<evidence type="ECO:0000256" key="16">
    <source>
        <dbReference type="SAM" id="MobiDB-lite"/>
    </source>
</evidence>
<keyword evidence="3" id="KW-0964">Secreted</keyword>
<dbReference type="CDD" id="cd21175">
    <property type="entry name" value="LPMO_AA9"/>
    <property type="match status" value="1"/>
</dbReference>
<keyword evidence="9" id="KW-0503">Monooxygenase</keyword>
<dbReference type="GO" id="GO:0016787">
    <property type="term" value="F:hydrolase activity"/>
    <property type="evidence" value="ECO:0007669"/>
    <property type="project" value="UniProtKB-KW"/>
</dbReference>
<evidence type="ECO:0000313" key="19">
    <source>
        <dbReference type="EMBL" id="KIP03699.1"/>
    </source>
</evidence>
<keyword evidence="6" id="KW-0136">Cellulose degradation</keyword>
<evidence type="ECO:0000313" key="20">
    <source>
        <dbReference type="Proteomes" id="UP000053257"/>
    </source>
</evidence>
<dbReference type="GO" id="GO:0046872">
    <property type="term" value="F:metal ion binding"/>
    <property type="evidence" value="ECO:0007669"/>
    <property type="project" value="UniProtKB-KW"/>
</dbReference>
<feature type="signal peptide" evidence="17">
    <location>
        <begin position="1"/>
        <end position="20"/>
    </location>
</feature>
<dbReference type="InterPro" id="IPR049892">
    <property type="entry name" value="AA9"/>
</dbReference>
<evidence type="ECO:0000256" key="4">
    <source>
        <dbReference type="ARBA" id="ARBA00022723"/>
    </source>
</evidence>
<accession>A0A0C3NG31</accession>
<keyword evidence="5 17" id="KW-0732">Signal</keyword>
<evidence type="ECO:0000256" key="12">
    <source>
        <dbReference type="ARBA" id="ARBA00023326"/>
    </source>
</evidence>
<keyword evidence="10" id="KW-1015">Disulfide bond</keyword>
<dbReference type="GO" id="GO:0005576">
    <property type="term" value="C:extracellular region"/>
    <property type="evidence" value="ECO:0007669"/>
    <property type="project" value="UniProtKB-SubCell"/>
</dbReference>
<dbReference type="Pfam" id="PF03443">
    <property type="entry name" value="AA9"/>
    <property type="match status" value="1"/>
</dbReference>
<evidence type="ECO:0000256" key="1">
    <source>
        <dbReference type="ARBA" id="ARBA00001973"/>
    </source>
</evidence>
<dbReference type="GO" id="GO:0004497">
    <property type="term" value="F:monooxygenase activity"/>
    <property type="evidence" value="ECO:0007669"/>
    <property type="project" value="UniProtKB-KW"/>
</dbReference>
<evidence type="ECO:0000256" key="6">
    <source>
        <dbReference type="ARBA" id="ARBA00023001"/>
    </source>
</evidence>
<evidence type="ECO:0000256" key="7">
    <source>
        <dbReference type="ARBA" id="ARBA00023002"/>
    </source>
</evidence>
<comment type="cofactor">
    <cofactor evidence="1">
        <name>Cu(2+)</name>
        <dbReference type="ChEBI" id="CHEBI:29036"/>
    </cofactor>
</comment>
<evidence type="ECO:0000256" key="9">
    <source>
        <dbReference type="ARBA" id="ARBA00023033"/>
    </source>
</evidence>
<dbReference type="OrthoDB" id="4849160at2759"/>
<keyword evidence="11" id="KW-0119">Carbohydrate metabolism</keyword>
<sequence length="322" mass="32545">MKFSVAALSALAALVPHVAGHGFVTKVLIDGKEYDGNKPESSAIDSPVRMISTIDPVKGADNPSMTCGQDAQAAKLTVPANPGSNLQITWMSGSGDTTWVHNTGPIMNYMASCGSDDCSTFNGSDAKFFKIEQSGQDSDGVWAQAAIFQGQPFNLTLPKNLSPGGYILRHEIIALQNAQSAGGVEFYPSCIQLLVGGSGSGVPSPTVSFPGAYSDTDAGILVNVYNPGQVYQFPGGPLSNLASPGADSSDSTSPAASGSSGSSSSAASAATSSVAVAAASSPAASAATSSVAAPSASATKTCKAKTGSQKRMFKRHARVASH</sequence>
<feature type="region of interest" description="Disordered" evidence="16">
    <location>
        <begin position="241"/>
        <end position="266"/>
    </location>
</feature>
<protein>
    <recommendedName>
        <fullName evidence="15">lytic cellulose monooxygenase (C4-dehydrogenating)</fullName>
        <ecNumber evidence="15">1.14.99.56</ecNumber>
    </recommendedName>
</protein>
<feature type="compositionally biased region" description="Low complexity" evidence="16">
    <location>
        <begin position="242"/>
        <end position="266"/>
    </location>
</feature>
<keyword evidence="8" id="KW-0186">Copper</keyword>
<keyword evidence="19" id="KW-0378">Hydrolase</keyword>
<evidence type="ECO:0000256" key="11">
    <source>
        <dbReference type="ARBA" id="ARBA00023277"/>
    </source>
</evidence>
<dbReference type="EC" id="1.14.99.56" evidence="15"/>
<evidence type="ECO:0000256" key="15">
    <source>
        <dbReference type="ARBA" id="ARBA00047174"/>
    </source>
</evidence>
<comment type="similarity">
    <text evidence="13">Belongs to the polysaccharide monooxygenase AA9 family.</text>
</comment>
<reference evidence="19 20" key="1">
    <citation type="journal article" date="2014" name="PLoS Genet.">
        <title>Analysis of the Phlebiopsis gigantea genome, transcriptome and secretome provides insight into its pioneer colonization strategies of wood.</title>
        <authorList>
            <person name="Hori C."/>
            <person name="Ishida T."/>
            <person name="Igarashi K."/>
            <person name="Samejima M."/>
            <person name="Suzuki H."/>
            <person name="Master E."/>
            <person name="Ferreira P."/>
            <person name="Ruiz-Duenas F.J."/>
            <person name="Held B."/>
            <person name="Canessa P."/>
            <person name="Larrondo L.F."/>
            <person name="Schmoll M."/>
            <person name="Druzhinina I.S."/>
            <person name="Kubicek C.P."/>
            <person name="Gaskell J.A."/>
            <person name="Kersten P."/>
            <person name="St John F."/>
            <person name="Glasner J."/>
            <person name="Sabat G."/>
            <person name="Splinter BonDurant S."/>
            <person name="Syed K."/>
            <person name="Yadav J."/>
            <person name="Mgbeahuruike A.C."/>
            <person name="Kovalchuk A."/>
            <person name="Asiegbu F.O."/>
            <person name="Lackner G."/>
            <person name="Hoffmeister D."/>
            <person name="Rencoret J."/>
            <person name="Gutierrez A."/>
            <person name="Sun H."/>
            <person name="Lindquist E."/>
            <person name="Barry K."/>
            <person name="Riley R."/>
            <person name="Grigoriev I.V."/>
            <person name="Henrissat B."/>
            <person name="Kues U."/>
            <person name="Berka R.M."/>
            <person name="Martinez A.T."/>
            <person name="Covert S.F."/>
            <person name="Blanchette R.A."/>
            <person name="Cullen D."/>
        </authorList>
    </citation>
    <scope>NUCLEOTIDE SEQUENCE [LARGE SCALE GENOMIC DNA]</scope>
    <source>
        <strain evidence="19 20">11061_1 CR5-6</strain>
    </source>
</reference>
<keyword evidence="4" id="KW-0479">Metal-binding</keyword>
<dbReference type="GO" id="GO:0030245">
    <property type="term" value="P:cellulose catabolic process"/>
    <property type="evidence" value="ECO:0007669"/>
    <property type="project" value="UniProtKB-KW"/>
</dbReference>
<dbReference type="PANTHER" id="PTHR33353:SF10">
    <property type="entry name" value="ENDO-BETA-1,4-GLUCANASE D"/>
    <property type="match status" value="1"/>
</dbReference>
<evidence type="ECO:0000256" key="13">
    <source>
        <dbReference type="ARBA" id="ARBA00044502"/>
    </source>
</evidence>
<comment type="subcellular location">
    <subcellularLocation>
        <location evidence="2">Secreted</location>
    </subcellularLocation>
</comment>
<feature type="chain" id="PRO_5002167564" description="lytic cellulose monooxygenase (C4-dehydrogenating)" evidence="17">
    <location>
        <begin position="21"/>
        <end position="322"/>
    </location>
</feature>
<dbReference type="EMBL" id="KN840604">
    <property type="protein sequence ID" value="KIP03699.1"/>
    <property type="molecule type" value="Genomic_DNA"/>
</dbReference>
<organism evidence="19 20">
    <name type="scientific">Phlebiopsis gigantea (strain 11061_1 CR5-6)</name>
    <name type="common">White-rot fungus</name>
    <name type="synonym">Peniophora gigantea</name>
    <dbReference type="NCBI Taxonomy" id="745531"/>
    <lineage>
        <taxon>Eukaryota</taxon>
        <taxon>Fungi</taxon>
        <taxon>Dikarya</taxon>
        <taxon>Basidiomycota</taxon>
        <taxon>Agaricomycotina</taxon>
        <taxon>Agaricomycetes</taxon>
        <taxon>Polyporales</taxon>
        <taxon>Phanerochaetaceae</taxon>
        <taxon>Phlebiopsis</taxon>
    </lineage>
</organism>
<evidence type="ECO:0000256" key="8">
    <source>
        <dbReference type="ARBA" id="ARBA00023008"/>
    </source>
</evidence>
<dbReference type="HOGENOM" id="CLU_031730_2_1_1"/>
<keyword evidence="7" id="KW-0560">Oxidoreductase</keyword>
<keyword evidence="20" id="KW-1185">Reference proteome</keyword>
<name>A0A0C3NG31_PHLG1</name>
<comment type="catalytic activity">
    <reaction evidence="14">
        <text>[(1-&gt;4)-beta-D-glucosyl]n+m + reduced acceptor + O2 = 4-dehydro-beta-D-glucosyl-[(1-&gt;4)-beta-D-glucosyl]n-1 + [(1-&gt;4)-beta-D-glucosyl]m + acceptor + H2O.</text>
        <dbReference type="EC" id="1.14.99.56"/>
    </reaction>
</comment>
<dbReference type="PANTHER" id="PTHR33353">
    <property type="entry name" value="PUTATIVE (AFU_ORTHOLOGUE AFUA_1G12560)-RELATED"/>
    <property type="match status" value="1"/>
</dbReference>
<dbReference type="AlphaFoldDB" id="A0A0C3NG31"/>
<dbReference type="Proteomes" id="UP000053257">
    <property type="component" value="Unassembled WGS sequence"/>
</dbReference>